<evidence type="ECO:0000256" key="1">
    <source>
        <dbReference type="SAM" id="MobiDB-lite"/>
    </source>
</evidence>
<accession>A0ABY7G6F1</accession>
<evidence type="ECO:0008006" key="4">
    <source>
        <dbReference type="Google" id="ProtNLM"/>
    </source>
</evidence>
<feature type="region of interest" description="Disordered" evidence="1">
    <location>
        <begin position="1"/>
        <end position="40"/>
    </location>
</feature>
<feature type="compositionally biased region" description="Polar residues" evidence="1">
    <location>
        <begin position="11"/>
        <end position="29"/>
    </location>
</feature>
<reference evidence="2" key="1">
    <citation type="submission" date="2022-11" db="EMBL/GenBank/DDBJ databases">
        <title>Centuries of genome instability and evolution in soft-shell clam transmissible cancer (bioRxiv).</title>
        <authorList>
            <person name="Hart S.F.M."/>
            <person name="Yonemitsu M.A."/>
            <person name="Giersch R.M."/>
            <person name="Beal B.F."/>
            <person name="Arriagada G."/>
            <person name="Davis B.W."/>
            <person name="Ostrander E.A."/>
            <person name="Goff S.P."/>
            <person name="Metzger M.J."/>
        </authorList>
    </citation>
    <scope>NUCLEOTIDE SEQUENCE</scope>
    <source>
        <strain evidence="2">MELC-2E11</strain>
        <tissue evidence="2">Siphon/mantle</tissue>
    </source>
</reference>
<feature type="non-terminal residue" evidence="2">
    <location>
        <position position="1"/>
    </location>
</feature>
<dbReference type="Proteomes" id="UP001164746">
    <property type="component" value="Chromosome 16"/>
</dbReference>
<keyword evidence="3" id="KW-1185">Reference proteome</keyword>
<evidence type="ECO:0000313" key="3">
    <source>
        <dbReference type="Proteomes" id="UP001164746"/>
    </source>
</evidence>
<feature type="compositionally biased region" description="Basic and acidic residues" evidence="1">
    <location>
        <begin position="31"/>
        <end position="40"/>
    </location>
</feature>
<protein>
    <recommendedName>
        <fullName evidence="4">Recombination activating protein 1</fullName>
    </recommendedName>
</protein>
<sequence>VEEVREKQPLNKKTLTKLQDHLVTSSTAAEKQGKKEITRKEALKEGERDWKRKHLCFICNASGGDIPRHLRTSHSDNELVKEVLKRPKKSKERRSMWKVLINRGSYAQNIKAKEVGGEILVVRRSSKTYEAKDYVACIHCFGYFKKKDMWRHAKNCSASISIMTTSSTCAKTAKEHSHDFFDKLKLKDDVNILVKNDSLLNCLAVSLLEEGKCHTDVSYTVRLLAKLLMKIREIA</sequence>
<gene>
    <name evidence="2" type="ORF">MAR_003586</name>
</gene>
<evidence type="ECO:0000313" key="2">
    <source>
        <dbReference type="EMBL" id="WAR30018.1"/>
    </source>
</evidence>
<proteinExistence type="predicted"/>
<dbReference type="EMBL" id="CP111027">
    <property type="protein sequence ID" value="WAR30018.1"/>
    <property type="molecule type" value="Genomic_DNA"/>
</dbReference>
<dbReference type="PANTHER" id="PTHR33480:SF1">
    <property type="entry name" value="TYR RECOMBINASE DOMAIN-CONTAINING PROTEIN"/>
    <property type="match status" value="1"/>
</dbReference>
<dbReference type="PANTHER" id="PTHR33480">
    <property type="entry name" value="SET DOMAIN-CONTAINING PROTEIN-RELATED"/>
    <property type="match status" value="1"/>
</dbReference>
<organism evidence="2 3">
    <name type="scientific">Mya arenaria</name>
    <name type="common">Soft-shell clam</name>
    <dbReference type="NCBI Taxonomy" id="6604"/>
    <lineage>
        <taxon>Eukaryota</taxon>
        <taxon>Metazoa</taxon>
        <taxon>Spiralia</taxon>
        <taxon>Lophotrochozoa</taxon>
        <taxon>Mollusca</taxon>
        <taxon>Bivalvia</taxon>
        <taxon>Autobranchia</taxon>
        <taxon>Heteroconchia</taxon>
        <taxon>Euheterodonta</taxon>
        <taxon>Imparidentia</taxon>
        <taxon>Neoheterodontei</taxon>
        <taxon>Myida</taxon>
        <taxon>Myoidea</taxon>
        <taxon>Myidae</taxon>
        <taxon>Mya</taxon>
    </lineage>
</organism>
<name>A0ABY7G6F1_MYAAR</name>